<feature type="chain" id="PRO_5046152289" evidence="1">
    <location>
        <begin position="22"/>
        <end position="365"/>
    </location>
</feature>
<keyword evidence="4" id="KW-1185">Reference proteome</keyword>
<dbReference type="Proteomes" id="UP001430679">
    <property type="component" value="Unassembled WGS sequence"/>
</dbReference>
<dbReference type="Gene3D" id="3.40.50.880">
    <property type="match status" value="1"/>
</dbReference>
<organism evidence="3 4">
    <name type="scientific">Flavobacterium piscisymbiosum</name>
    <dbReference type="NCBI Taxonomy" id="2893753"/>
    <lineage>
        <taxon>Bacteria</taxon>
        <taxon>Pseudomonadati</taxon>
        <taxon>Bacteroidota</taxon>
        <taxon>Flavobacteriia</taxon>
        <taxon>Flavobacteriales</taxon>
        <taxon>Flavobacteriaceae</taxon>
        <taxon>Flavobacterium</taxon>
    </lineage>
</organism>
<comment type="caution">
    <text evidence="3">The sequence shown here is derived from an EMBL/GenBank/DDBJ whole genome shotgun (WGS) entry which is preliminary data.</text>
</comment>
<dbReference type="PANTHER" id="PTHR43130:SF3">
    <property type="entry name" value="HTH-TYPE TRANSCRIPTIONAL REGULATOR RV1931C"/>
    <property type="match status" value="1"/>
</dbReference>
<dbReference type="InterPro" id="IPR029062">
    <property type="entry name" value="Class_I_gatase-like"/>
</dbReference>
<proteinExistence type="predicted"/>
<name>A0ABS8MDZ2_9FLAO</name>
<dbReference type="InterPro" id="IPR052158">
    <property type="entry name" value="INH-QAR"/>
</dbReference>
<evidence type="ECO:0000313" key="4">
    <source>
        <dbReference type="Proteomes" id="UP001430679"/>
    </source>
</evidence>
<evidence type="ECO:0000313" key="3">
    <source>
        <dbReference type="EMBL" id="MCC9063717.1"/>
    </source>
</evidence>
<evidence type="ECO:0000259" key="2">
    <source>
        <dbReference type="Pfam" id="PF01965"/>
    </source>
</evidence>
<dbReference type="InterPro" id="IPR002818">
    <property type="entry name" value="DJ-1/PfpI"/>
</dbReference>
<dbReference type="EMBL" id="JAJJMM010000001">
    <property type="protein sequence ID" value="MCC9063717.1"/>
    <property type="molecule type" value="Genomic_DNA"/>
</dbReference>
<dbReference type="RefSeq" id="WP_230036103.1">
    <property type="nucleotide sequence ID" value="NZ_JAJJMM010000001.1"/>
</dbReference>
<dbReference type="SUPFAM" id="SSF52317">
    <property type="entry name" value="Class I glutamine amidotransferase-like"/>
    <property type="match status" value="1"/>
</dbReference>
<gene>
    <name evidence="3" type="ORF">LNP81_12035</name>
</gene>
<evidence type="ECO:0000256" key="1">
    <source>
        <dbReference type="SAM" id="SignalP"/>
    </source>
</evidence>
<feature type="signal peptide" evidence="1">
    <location>
        <begin position="1"/>
        <end position="21"/>
    </location>
</feature>
<dbReference type="PANTHER" id="PTHR43130">
    <property type="entry name" value="ARAC-FAMILY TRANSCRIPTIONAL REGULATOR"/>
    <property type="match status" value="1"/>
</dbReference>
<keyword evidence="1" id="KW-0732">Signal</keyword>
<protein>
    <submittedName>
        <fullName evidence="3">DJ-1/PfpI family protein</fullName>
    </submittedName>
</protein>
<accession>A0ABS8MDZ2</accession>
<dbReference type="Pfam" id="PF01965">
    <property type="entry name" value="DJ-1_PfpI"/>
    <property type="match status" value="1"/>
</dbReference>
<sequence length="365" mass="39365">MKKIIPLLMTLLTLLSHISCAQTGSNSGREKIDPYKPRFGRDKPVVAVVALNEGTELMDFMLPYGVLGKSGTAQVISVSTRSGNVTMSPLTFSLQTTISEFDSLYPNGADYIIVPNIRNTGDQDLVNWVRSQGEKGGTVVSICLGAMAVANTGLMDGHRATSYFPNFEERTTLYPKVKWEKNIRYVSDGKIVSSAGISASIPVSIALVEAIAGHKKALSLAQELGVKEWGTEHNSEVFVNYDGPGQFGAGSGRIESTGIRVEKGDEEIAIAITADALRMTGRTSVKILAGTNAPVALANGIRIIPDKVADTDELTRVLPPFGGEKAVRIIDRTLEEIADRYGRESAYSVGRIMEYPGFAKYKTAK</sequence>
<reference evidence="3" key="1">
    <citation type="submission" date="2021-11" db="EMBL/GenBank/DDBJ databases">
        <title>Description of novel Flavobacterium species.</title>
        <authorList>
            <person name="Saticioglu I.B."/>
            <person name="Ay H."/>
            <person name="Altun S."/>
            <person name="Duman M."/>
        </authorList>
    </citation>
    <scope>NUCLEOTIDE SEQUENCE</scope>
    <source>
        <strain evidence="3">F-30</strain>
    </source>
</reference>
<feature type="domain" description="DJ-1/PfpI" evidence="2">
    <location>
        <begin position="47"/>
        <end position="209"/>
    </location>
</feature>